<gene>
    <name evidence="6" type="ordered locus">CJA_3225</name>
</gene>
<dbReference type="InterPro" id="IPR036388">
    <property type="entry name" value="WH-like_DNA-bd_sf"/>
</dbReference>
<organism evidence="6 7">
    <name type="scientific">Cellvibrio japonicus (strain Ueda107)</name>
    <name type="common">Pseudomonas fluorescens subsp. cellulosa</name>
    <dbReference type="NCBI Taxonomy" id="498211"/>
    <lineage>
        <taxon>Bacteria</taxon>
        <taxon>Pseudomonadati</taxon>
        <taxon>Pseudomonadota</taxon>
        <taxon>Gammaproteobacteria</taxon>
        <taxon>Cellvibrionales</taxon>
        <taxon>Cellvibrionaceae</taxon>
        <taxon>Cellvibrio</taxon>
    </lineage>
</organism>
<feature type="domain" description="HTH marR-type" evidence="5">
    <location>
        <begin position="24"/>
        <end position="81"/>
    </location>
</feature>
<dbReference type="Proteomes" id="UP000001036">
    <property type="component" value="Chromosome"/>
</dbReference>
<evidence type="ECO:0000259" key="5">
    <source>
        <dbReference type="Pfam" id="PF12802"/>
    </source>
</evidence>
<dbReference type="InterPro" id="IPR052362">
    <property type="entry name" value="HTH-GbsR_regulator"/>
</dbReference>
<evidence type="ECO:0000256" key="4">
    <source>
        <dbReference type="SAM" id="MobiDB-lite"/>
    </source>
</evidence>
<dbReference type="Gene3D" id="1.10.10.10">
    <property type="entry name" value="Winged helix-like DNA-binding domain superfamily/Winged helix DNA-binding domain"/>
    <property type="match status" value="1"/>
</dbReference>
<dbReference type="HOGENOM" id="CLU_107540_0_0_6"/>
<accession>B3PEC3</accession>
<dbReference type="EMBL" id="CP000934">
    <property type="protein sequence ID" value="ACE84558.1"/>
    <property type="molecule type" value="Genomic_DNA"/>
</dbReference>
<dbReference type="PANTHER" id="PTHR38465">
    <property type="entry name" value="HTH-TYPE TRANSCRIPTIONAL REGULATOR MJ1563-RELATED"/>
    <property type="match status" value="1"/>
</dbReference>
<keyword evidence="7" id="KW-1185">Reference proteome</keyword>
<evidence type="ECO:0000313" key="7">
    <source>
        <dbReference type="Proteomes" id="UP000001036"/>
    </source>
</evidence>
<dbReference type="GO" id="GO:0003700">
    <property type="term" value="F:DNA-binding transcription factor activity"/>
    <property type="evidence" value="ECO:0007669"/>
    <property type="project" value="InterPro"/>
</dbReference>
<proteinExistence type="predicted"/>
<dbReference type="InterPro" id="IPR011991">
    <property type="entry name" value="ArsR-like_HTH"/>
</dbReference>
<feature type="region of interest" description="Disordered" evidence="4">
    <location>
        <begin position="183"/>
        <end position="204"/>
    </location>
</feature>
<reference evidence="6 7" key="1">
    <citation type="journal article" date="2008" name="J. Bacteriol.">
        <title>Insights into plant cell wall degradation from the genome sequence of the soil bacterium Cellvibrio japonicus.</title>
        <authorList>
            <person name="Deboy R.T."/>
            <person name="Mongodin E.F."/>
            <person name="Fouts D.E."/>
            <person name="Tailford L.E."/>
            <person name="Khouri H."/>
            <person name="Emerson J.B."/>
            <person name="Mohamoud Y."/>
            <person name="Watkins K."/>
            <person name="Henrissat B."/>
            <person name="Gilbert H.J."/>
            <person name="Nelson K.E."/>
        </authorList>
    </citation>
    <scope>NUCLEOTIDE SEQUENCE [LARGE SCALE GENOMIC DNA]</scope>
    <source>
        <strain evidence="6 7">Ueda107</strain>
    </source>
</reference>
<dbReference type="InterPro" id="IPR000835">
    <property type="entry name" value="HTH_MarR-typ"/>
</dbReference>
<keyword evidence="2" id="KW-0238">DNA-binding</keyword>
<sequence>MPITLTPMIQSCVLHFGEMGSRWGINRTVGQMYALLVLSKEPLCADDITEALGISRSNVSMGLKELTSWELVKLQHRPGERKEYYSAPGDVWDIAKTLIEQRRKREMDPTLTALRNLLIETPANPEEAYAQQRMRDMHELIEMITLWTTEIQRMDSANLSKLLKLGNSLGKVLDFKDRLLGTGKRSQAKNPCPNTHTVPGDAPSAHLSHVNVPCCE</sequence>
<dbReference type="InterPro" id="IPR036390">
    <property type="entry name" value="WH_DNA-bd_sf"/>
</dbReference>
<name>B3PEC3_CELJU</name>
<dbReference type="Pfam" id="PF12802">
    <property type="entry name" value="MarR_2"/>
    <property type="match status" value="1"/>
</dbReference>
<dbReference type="KEGG" id="cja:CJA_3225"/>
<evidence type="ECO:0000256" key="1">
    <source>
        <dbReference type="ARBA" id="ARBA00023015"/>
    </source>
</evidence>
<feature type="compositionally biased region" description="Polar residues" evidence="4">
    <location>
        <begin position="184"/>
        <end position="197"/>
    </location>
</feature>
<dbReference type="AlphaFoldDB" id="B3PEC3"/>
<dbReference type="SUPFAM" id="SSF46785">
    <property type="entry name" value="Winged helix' DNA-binding domain"/>
    <property type="match status" value="1"/>
</dbReference>
<dbReference type="PANTHER" id="PTHR38465:SF1">
    <property type="entry name" value="HTH-TYPE TRANSCRIPTIONAL REGULATOR MJ1563-RELATED"/>
    <property type="match status" value="1"/>
</dbReference>
<evidence type="ECO:0000256" key="3">
    <source>
        <dbReference type="ARBA" id="ARBA00023163"/>
    </source>
</evidence>
<protein>
    <submittedName>
        <fullName evidence="6">Probable transcriptional regulator arsR family</fullName>
    </submittedName>
</protein>
<keyword evidence="3" id="KW-0804">Transcription</keyword>
<evidence type="ECO:0000256" key="2">
    <source>
        <dbReference type="ARBA" id="ARBA00023125"/>
    </source>
</evidence>
<dbReference type="GO" id="GO:0003677">
    <property type="term" value="F:DNA binding"/>
    <property type="evidence" value="ECO:0007669"/>
    <property type="project" value="UniProtKB-KW"/>
</dbReference>
<dbReference type="RefSeq" id="WP_012488802.1">
    <property type="nucleotide sequence ID" value="NC_010995.1"/>
</dbReference>
<dbReference type="eggNOG" id="COG1510">
    <property type="taxonomic scope" value="Bacteria"/>
</dbReference>
<dbReference type="CDD" id="cd00090">
    <property type="entry name" value="HTH_ARSR"/>
    <property type="match status" value="1"/>
</dbReference>
<keyword evidence="1" id="KW-0805">Transcription regulation</keyword>
<evidence type="ECO:0000313" key="6">
    <source>
        <dbReference type="EMBL" id="ACE84558.1"/>
    </source>
</evidence>
<dbReference type="STRING" id="498211.CJA_3225"/>